<dbReference type="PRINTS" id="PR00080">
    <property type="entry name" value="SDRFAMILY"/>
</dbReference>
<evidence type="ECO:0000313" key="12">
    <source>
        <dbReference type="Proteomes" id="UP000662914"/>
    </source>
</evidence>
<dbReference type="InterPro" id="IPR057326">
    <property type="entry name" value="KR_dom"/>
</dbReference>
<dbReference type="SUPFAM" id="SSF51735">
    <property type="entry name" value="NAD(P)-binding Rossmann-fold domains"/>
    <property type="match status" value="1"/>
</dbReference>
<evidence type="ECO:0000256" key="8">
    <source>
        <dbReference type="ARBA" id="ARBA00023136"/>
    </source>
</evidence>
<evidence type="ECO:0000256" key="1">
    <source>
        <dbReference type="ARBA" id="ARBA00004141"/>
    </source>
</evidence>
<organism evidence="11 12">
    <name type="scientific">Candidatus Desulfobacillus denitrificans</name>
    <dbReference type="NCBI Taxonomy" id="2608985"/>
    <lineage>
        <taxon>Bacteria</taxon>
        <taxon>Pseudomonadati</taxon>
        <taxon>Pseudomonadota</taxon>
        <taxon>Betaproteobacteria</taxon>
        <taxon>Candidatus Desulfobacillus</taxon>
    </lineage>
</organism>
<dbReference type="Pfam" id="PF00106">
    <property type="entry name" value="adh_short"/>
    <property type="match status" value="1"/>
</dbReference>
<feature type="domain" description="Ketoreductase" evidence="10">
    <location>
        <begin position="7"/>
        <end position="183"/>
    </location>
</feature>
<keyword evidence="6" id="KW-0560">Oxidoreductase</keyword>
<evidence type="ECO:0000256" key="4">
    <source>
        <dbReference type="ARBA" id="ARBA00022857"/>
    </source>
</evidence>
<comment type="subcellular location">
    <subcellularLocation>
        <location evidence="1">Membrane</location>
        <topology evidence="1">Multi-pass membrane protein</topology>
    </subcellularLocation>
</comment>
<dbReference type="GO" id="GO:0016616">
    <property type="term" value="F:oxidoreductase activity, acting on the CH-OH group of donors, NAD or NADP as acceptor"/>
    <property type="evidence" value="ECO:0007669"/>
    <property type="project" value="UniProtKB-ARBA"/>
</dbReference>
<dbReference type="InterPro" id="IPR036291">
    <property type="entry name" value="NAD(P)-bd_dom_sf"/>
</dbReference>
<proteinExistence type="inferred from homology"/>
<accession>A0A809R0S7</accession>
<evidence type="ECO:0000313" key="11">
    <source>
        <dbReference type="EMBL" id="BBO21219.1"/>
    </source>
</evidence>
<dbReference type="FunFam" id="3.40.50.720:FF:000131">
    <property type="entry name" value="Short-chain dehydrogenase/reductase 3"/>
    <property type="match status" value="1"/>
</dbReference>
<dbReference type="EMBL" id="AP021857">
    <property type="protein sequence ID" value="BBO21219.1"/>
    <property type="molecule type" value="Genomic_DNA"/>
</dbReference>
<dbReference type="PANTHER" id="PTHR24322">
    <property type="entry name" value="PKSB"/>
    <property type="match status" value="1"/>
</dbReference>
<dbReference type="InterPro" id="IPR002347">
    <property type="entry name" value="SDR_fam"/>
</dbReference>
<dbReference type="GO" id="GO:0006720">
    <property type="term" value="P:isoprenoid metabolic process"/>
    <property type="evidence" value="ECO:0007669"/>
    <property type="project" value="UniProtKB-ARBA"/>
</dbReference>
<reference evidence="11" key="1">
    <citation type="journal article" name="DNA Res.">
        <title>The physiological potential of anammox bacteria as revealed by their core genome structure.</title>
        <authorList>
            <person name="Okubo T."/>
            <person name="Toyoda A."/>
            <person name="Fukuhara K."/>
            <person name="Uchiyama I."/>
            <person name="Harigaya Y."/>
            <person name="Kuroiwa M."/>
            <person name="Suzuki T."/>
            <person name="Murakami Y."/>
            <person name="Suwa Y."/>
            <person name="Takami H."/>
        </authorList>
    </citation>
    <scope>NUCLEOTIDE SEQUENCE</scope>
    <source>
        <strain evidence="11">317325-3</strain>
    </source>
</reference>
<name>A0A809R0S7_9PROT</name>
<dbReference type="PANTHER" id="PTHR24322:SF736">
    <property type="entry name" value="RETINOL DEHYDROGENASE 10"/>
    <property type="match status" value="1"/>
</dbReference>
<dbReference type="SMART" id="SM00822">
    <property type="entry name" value="PKS_KR"/>
    <property type="match status" value="1"/>
</dbReference>
<evidence type="ECO:0000256" key="5">
    <source>
        <dbReference type="ARBA" id="ARBA00022989"/>
    </source>
</evidence>
<dbReference type="GO" id="GO:0016020">
    <property type="term" value="C:membrane"/>
    <property type="evidence" value="ECO:0007669"/>
    <property type="project" value="UniProtKB-SubCell"/>
</dbReference>
<evidence type="ECO:0000256" key="2">
    <source>
        <dbReference type="ARBA" id="ARBA00006484"/>
    </source>
</evidence>
<dbReference type="AlphaFoldDB" id="A0A809R0S7"/>
<keyword evidence="8" id="KW-0472">Membrane</keyword>
<keyword evidence="4" id="KW-0521">NADP</keyword>
<dbReference type="KEGG" id="ddz:DSYM_19180"/>
<evidence type="ECO:0000256" key="6">
    <source>
        <dbReference type="ARBA" id="ARBA00023002"/>
    </source>
</evidence>
<keyword evidence="3" id="KW-0812">Transmembrane</keyword>
<dbReference type="GO" id="GO:0042445">
    <property type="term" value="P:hormone metabolic process"/>
    <property type="evidence" value="ECO:0007669"/>
    <property type="project" value="UniProtKB-ARBA"/>
</dbReference>
<keyword evidence="7" id="KW-0443">Lipid metabolism</keyword>
<evidence type="ECO:0000256" key="3">
    <source>
        <dbReference type="ARBA" id="ARBA00022692"/>
    </source>
</evidence>
<dbReference type="PRINTS" id="PR00081">
    <property type="entry name" value="GDHRDH"/>
</dbReference>
<sequence>MSEFQSRRVLITGAASGIGRLMALRIAARGGRVILWDVDAAHLAAVAAEIAAAGGQASAVACNLAEREAIEAAAARTLAEHGAVDVLINNAGIVDGKRLLEATDAEIERTFAVNTLAPFRLARAFLPGMLAQGRGHIVTIASASGIAAVPRLADYSASKAAAIAFDESLRLEFRHDGAPVRTTIVCPYFISTGMFEGVRTRFPLLLPIMEPEAVAARIVRAIERGESRVILPWFVRCAFPLRLLPISWFDALMDFFGISRSMDAFTGRKR</sequence>
<dbReference type="Proteomes" id="UP000662914">
    <property type="component" value="Chromosome"/>
</dbReference>
<dbReference type="Gene3D" id="3.40.50.720">
    <property type="entry name" value="NAD(P)-binding Rossmann-like Domain"/>
    <property type="match status" value="1"/>
</dbReference>
<keyword evidence="5" id="KW-1133">Transmembrane helix</keyword>
<evidence type="ECO:0000256" key="9">
    <source>
        <dbReference type="RuleBase" id="RU000363"/>
    </source>
</evidence>
<evidence type="ECO:0000259" key="10">
    <source>
        <dbReference type="SMART" id="SM00822"/>
    </source>
</evidence>
<dbReference type="GO" id="GO:0006066">
    <property type="term" value="P:alcohol metabolic process"/>
    <property type="evidence" value="ECO:0007669"/>
    <property type="project" value="UniProtKB-ARBA"/>
</dbReference>
<evidence type="ECO:0000256" key="7">
    <source>
        <dbReference type="ARBA" id="ARBA00023098"/>
    </source>
</evidence>
<gene>
    <name evidence="11" type="ORF">DSYM_19180</name>
</gene>
<comment type="similarity">
    <text evidence="2 9">Belongs to the short-chain dehydrogenases/reductases (SDR) family.</text>
</comment>
<protein>
    <submittedName>
        <fullName evidence="11">SDR family oxidoreductase</fullName>
    </submittedName>
</protein>
<dbReference type="CDD" id="cd05339">
    <property type="entry name" value="17beta-HSDXI-like_SDR_c"/>
    <property type="match status" value="1"/>
</dbReference>